<dbReference type="Gene3D" id="1.10.1740.10">
    <property type="match status" value="1"/>
</dbReference>
<dbReference type="GO" id="GO:0003677">
    <property type="term" value="F:DNA binding"/>
    <property type="evidence" value="ECO:0007669"/>
    <property type="project" value="InterPro"/>
</dbReference>
<dbReference type="PANTHER" id="PTHR43133">
    <property type="entry name" value="RNA POLYMERASE ECF-TYPE SIGMA FACTO"/>
    <property type="match status" value="1"/>
</dbReference>
<evidence type="ECO:0000313" key="6">
    <source>
        <dbReference type="EMBL" id="SAI55154.1"/>
    </source>
</evidence>
<dbReference type="GO" id="GO:0016987">
    <property type="term" value="F:sigma factor activity"/>
    <property type="evidence" value="ECO:0007669"/>
    <property type="project" value="UniProtKB-KW"/>
</dbReference>
<dbReference type="InterPro" id="IPR036388">
    <property type="entry name" value="WH-like_DNA-bd_sf"/>
</dbReference>
<dbReference type="InterPro" id="IPR013324">
    <property type="entry name" value="RNA_pol_sigma_r3/r4-like"/>
</dbReference>
<dbReference type="Gene3D" id="1.10.10.10">
    <property type="entry name" value="Winged helix-like DNA-binding domain superfamily/Winged helix DNA-binding domain"/>
    <property type="match status" value="1"/>
</dbReference>
<sequence>MSVIDTAPYAGSGRERAARRSLQDYLCEHYRDLAQRLARRLGCADLASEALHDTWLRLQAGCEPEGMQGQADVPSGAPQAVRSPAAYLLRMAYCAAIDGLRAQARQPAVALDDNAEALALPDPLARTDEEAAGREGLRLLADAVESLPRRRRAIFVAARIEQRGRGEIAAMFGVSERIVDNELRRAHAGCAARLGRAMPAPVSRRPAACG</sequence>
<dbReference type="Proteomes" id="UP000077037">
    <property type="component" value="Unassembled WGS sequence"/>
</dbReference>
<keyword evidence="2" id="KW-0805">Transcription regulation</keyword>
<dbReference type="OrthoDB" id="9784272at2"/>
<dbReference type="AlphaFoldDB" id="A0A157RBC5"/>
<evidence type="ECO:0000256" key="1">
    <source>
        <dbReference type="ARBA" id="ARBA00010641"/>
    </source>
</evidence>
<evidence type="ECO:0000256" key="3">
    <source>
        <dbReference type="ARBA" id="ARBA00023082"/>
    </source>
</evidence>
<dbReference type="InterPro" id="IPR013325">
    <property type="entry name" value="RNA_pol_sigma_r2"/>
</dbReference>
<accession>A0A157RBC5</accession>
<keyword evidence="4" id="KW-0804">Transcription</keyword>
<dbReference type="Pfam" id="PF08281">
    <property type="entry name" value="Sigma70_r4_2"/>
    <property type="match status" value="1"/>
</dbReference>
<dbReference type="PANTHER" id="PTHR43133:SF63">
    <property type="entry name" value="RNA POLYMERASE SIGMA FACTOR FECI-RELATED"/>
    <property type="match status" value="1"/>
</dbReference>
<dbReference type="InterPro" id="IPR014284">
    <property type="entry name" value="RNA_pol_sigma-70_dom"/>
</dbReference>
<protein>
    <submittedName>
        <fullName evidence="6">ECF family sigma factor</fullName>
    </submittedName>
</protein>
<reference evidence="6 7" key="1">
    <citation type="submission" date="2016-03" db="EMBL/GenBank/DDBJ databases">
        <authorList>
            <consortium name="Pathogen Informatics"/>
        </authorList>
    </citation>
    <scope>NUCLEOTIDE SEQUENCE [LARGE SCALE GENOMIC DNA]</scope>
    <source>
        <strain evidence="6 7">NCTC13364</strain>
    </source>
</reference>
<evidence type="ECO:0000256" key="2">
    <source>
        <dbReference type="ARBA" id="ARBA00023015"/>
    </source>
</evidence>
<dbReference type="InterPro" id="IPR013249">
    <property type="entry name" value="RNA_pol_sigma70_r4_t2"/>
</dbReference>
<dbReference type="SUPFAM" id="SSF88659">
    <property type="entry name" value="Sigma3 and sigma4 domains of RNA polymerase sigma factors"/>
    <property type="match status" value="1"/>
</dbReference>
<name>A0A157RBC5_9BORD</name>
<evidence type="ECO:0000259" key="5">
    <source>
        <dbReference type="Pfam" id="PF08281"/>
    </source>
</evidence>
<organism evidence="6 7">
    <name type="scientific">Bordetella ansorpii</name>
    <dbReference type="NCBI Taxonomy" id="288768"/>
    <lineage>
        <taxon>Bacteria</taxon>
        <taxon>Pseudomonadati</taxon>
        <taxon>Pseudomonadota</taxon>
        <taxon>Betaproteobacteria</taxon>
        <taxon>Burkholderiales</taxon>
        <taxon>Alcaligenaceae</taxon>
        <taxon>Bordetella</taxon>
    </lineage>
</organism>
<evidence type="ECO:0000313" key="7">
    <source>
        <dbReference type="Proteomes" id="UP000077037"/>
    </source>
</evidence>
<gene>
    <name evidence="6" type="ORF">SAMEA1982600_04594</name>
</gene>
<dbReference type="SUPFAM" id="SSF88946">
    <property type="entry name" value="Sigma2 domain of RNA polymerase sigma factors"/>
    <property type="match status" value="1"/>
</dbReference>
<dbReference type="EMBL" id="FKBS01000029">
    <property type="protein sequence ID" value="SAI55154.1"/>
    <property type="molecule type" value="Genomic_DNA"/>
</dbReference>
<evidence type="ECO:0000256" key="4">
    <source>
        <dbReference type="ARBA" id="ARBA00023163"/>
    </source>
</evidence>
<dbReference type="GO" id="GO:0006352">
    <property type="term" value="P:DNA-templated transcription initiation"/>
    <property type="evidence" value="ECO:0007669"/>
    <property type="project" value="InterPro"/>
</dbReference>
<feature type="domain" description="RNA polymerase sigma factor 70 region 4 type 2" evidence="5">
    <location>
        <begin position="138"/>
        <end position="186"/>
    </location>
</feature>
<dbReference type="RefSeq" id="WP_066419726.1">
    <property type="nucleotide sequence ID" value="NZ_FKBS01000029.1"/>
</dbReference>
<keyword evidence="3" id="KW-0731">Sigma factor</keyword>
<dbReference type="NCBIfam" id="TIGR02937">
    <property type="entry name" value="sigma70-ECF"/>
    <property type="match status" value="1"/>
</dbReference>
<dbReference type="InterPro" id="IPR039425">
    <property type="entry name" value="RNA_pol_sigma-70-like"/>
</dbReference>
<proteinExistence type="inferred from homology"/>
<comment type="similarity">
    <text evidence="1">Belongs to the sigma-70 factor family. ECF subfamily.</text>
</comment>